<evidence type="ECO:0000256" key="1">
    <source>
        <dbReference type="SAM" id="SignalP"/>
    </source>
</evidence>
<evidence type="ECO:0000313" key="3">
    <source>
        <dbReference type="Proteomes" id="UP000600547"/>
    </source>
</evidence>
<proteinExistence type="predicted"/>
<sequence length="167" mass="17052">MNLLKSFLVAAFLSGAATAQSTSTQAPSTELPRGATVWVNTGTEIILLPALGLSVSVPVGSVDVRGSVGTLFLPFAADGVGGPASVPVFASVDALFNFPQGPVNLYAGPGVGTVSGQALLLNATAGVRGEFRQGRLGWFSEAKLRGYVMDGSSVVLPGLHLGVTYRF</sequence>
<keyword evidence="1" id="KW-0732">Signal</keyword>
<dbReference type="EMBL" id="BMQG01000001">
    <property type="protein sequence ID" value="GGM30726.1"/>
    <property type="molecule type" value="Genomic_DNA"/>
</dbReference>
<protein>
    <recommendedName>
        <fullName evidence="4">Outer membrane protein beta-barrel domain-containing protein</fullName>
    </recommendedName>
</protein>
<gene>
    <name evidence="2" type="ORF">GCM10008956_03520</name>
</gene>
<evidence type="ECO:0000313" key="2">
    <source>
        <dbReference type="EMBL" id="GGM30726.1"/>
    </source>
</evidence>
<evidence type="ECO:0008006" key="4">
    <source>
        <dbReference type="Google" id="ProtNLM"/>
    </source>
</evidence>
<feature type="chain" id="PRO_5034090118" description="Outer membrane protein beta-barrel domain-containing protein" evidence="1">
    <location>
        <begin position="20"/>
        <end position="167"/>
    </location>
</feature>
<feature type="signal peptide" evidence="1">
    <location>
        <begin position="1"/>
        <end position="19"/>
    </location>
</feature>
<comment type="caution">
    <text evidence="2">The sequence shown here is derived from an EMBL/GenBank/DDBJ whole genome shotgun (WGS) entry which is preliminary data.</text>
</comment>
<accession>A0A8H9L5B4</accession>
<reference evidence="3" key="1">
    <citation type="journal article" date="2019" name="Int. J. Syst. Evol. Microbiol.">
        <title>The Global Catalogue of Microorganisms (GCM) 10K type strain sequencing project: providing services to taxonomists for standard genome sequencing and annotation.</title>
        <authorList>
            <consortium name="The Broad Institute Genomics Platform"/>
            <consortium name="The Broad Institute Genome Sequencing Center for Infectious Disease"/>
            <person name="Wu L."/>
            <person name="Ma J."/>
        </authorList>
    </citation>
    <scope>NUCLEOTIDE SEQUENCE [LARGE SCALE GENOMIC DNA]</scope>
    <source>
        <strain evidence="3">JCM 31047</strain>
    </source>
</reference>
<dbReference type="Proteomes" id="UP000600547">
    <property type="component" value="Unassembled WGS sequence"/>
</dbReference>
<dbReference type="RefSeq" id="WP_110830544.1">
    <property type="nucleotide sequence ID" value="NZ_BMQG01000001.1"/>
</dbReference>
<organism evidence="2 3">
    <name type="scientific">Deinococcus arenae</name>
    <dbReference type="NCBI Taxonomy" id="1452751"/>
    <lineage>
        <taxon>Bacteria</taxon>
        <taxon>Thermotogati</taxon>
        <taxon>Deinococcota</taxon>
        <taxon>Deinococci</taxon>
        <taxon>Deinococcales</taxon>
        <taxon>Deinococcaceae</taxon>
        <taxon>Deinococcus</taxon>
    </lineage>
</organism>
<dbReference type="AlphaFoldDB" id="A0A8H9L5B4"/>
<name>A0A8H9L5B4_9DEIO</name>
<keyword evidence="3" id="KW-1185">Reference proteome</keyword>